<name>A0AAV2TNT8_CALDB</name>
<dbReference type="InterPro" id="IPR036322">
    <property type="entry name" value="WD40_repeat_dom_sf"/>
</dbReference>
<keyword evidence="1 3" id="KW-0853">WD repeat</keyword>
<proteinExistence type="predicted"/>
<keyword evidence="2" id="KW-0677">Repeat</keyword>
<evidence type="ECO:0008006" key="6">
    <source>
        <dbReference type="Google" id="ProtNLM"/>
    </source>
</evidence>
<feature type="repeat" description="WD" evidence="3">
    <location>
        <begin position="107"/>
        <end position="146"/>
    </location>
</feature>
<evidence type="ECO:0000313" key="5">
    <source>
        <dbReference type="Proteomes" id="UP001497525"/>
    </source>
</evidence>
<comment type="caution">
    <text evidence="4">The sequence shown here is derived from an EMBL/GenBank/DDBJ whole genome shotgun (WGS) entry which is preliminary data.</text>
</comment>
<dbReference type="InterPro" id="IPR020472">
    <property type="entry name" value="WD40_PAC1"/>
</dbReference>
<dbReference type="Gene3D" id="2.130.10.10">
    <property type="entry name" value="YVTN repeat-like/Quinoprotein amine dehydrogenase"/>
    <property type="match status" value="2"/>
</dbReference>
<dbReference type="PANTHER" id="PTHR19848:SF8">
    <property type="entry name" value="F-BOX AND WD REPEAT DOMAIN CONTAINING 7"/>
    <property type="match status" value="1"/>
</dbReference>
<feature type="repeat" description="WD" evidence="3">
    <location>
        <begin position="20"/>
        <end position="51"/>
    </location>
</feature>
<sequence>MGAKESKVDSNLFDEPALKCSAHKGDINCLALSADQTLLASGSDDRTIKLWAKSTDESEGLVCQGILEGHEQYVTRLLFYEDALISGSADFTVRKWDPKSGQCVKVMEGHKGMVTALACHKKMILSASNDKTVICWDFETGQMTGQLKGHTQNVNAVTTFSTTDSGGGGRWRTGRAIEESASVTQYGIRECIYTGSSDRTAKSWSMRSYKRLLTFHGHVGPVTQVMVESTGRILYTASLDGTLRSWYAETAKPQYVFEGHGGEISCFEMFDKLLFTGSSDGTARSWLAETGVCVRIYRGHKRCVRTIRKIDSTIVTVSEDGRIHCFEEKTGSLKYLYGKKVTACCNALEITEDYLITTANDGHLYLWPKWDKIDSERMLTENGPEDRRVADGNPVYEE</sequence>
<evidence type="ECO:0000256" key="3">
    <source>
        <dbReference type="PROSITE-ProRule" id="PRU00221"/>
    </source>
</evidence>
<gene>
    <name evidence="4" type="ORF">CDAUBV1_LOCUS12415</name>
</gene>
<dbReference type="AlphaFoldDB" id="A0AAV2TNT8"/>
<reference evidence="4" key="1">
    <citation type="submission" date="2024-06" db="EMBL/GenBank/DDBJ databases">
        <authorList>
            <person name="Liu X."/>
            <person name="Lenzi L."/>
            <person name="Haldenby T S."/>
            <person name="Uol C."/>
        </authorList>
    </citation>
    <scope>NUCLEOTIDE SEQUENCE</scope>
</reference>
<evidence type="ECO:0000313" key="4">
    <source>
        <dbReference type="EMBL" id="CAL5137939.1"/>
    </source>
</evidence>
<dbReference type="CDD" id="cd00200">
    <property type="entry name" value="WD40"/>
    <property type="match status" value="1"/>
</dbReference>
<protein>
    <recommendedName>
        <fullName evidence="6">WD repeat-containing protein 86</fullName>
    </recommendedName>
</protein>
<dbReference type="Pfam" id="PF00400">
    <property type="entry name" value="WD40"/>
    <property type="match status" value="6"/>
</dbReference>
<dbReference type="InterPro" id="IPR015943">
    <property type="entry name" value="WD40/YVTN_repeat-like_dom_sf"/>
</dbReference>
<dbReference type="Proteomes" id="UP001497525">
    <property type="component" value="Unassembled WGS sequence"/>
</dbReference>
<dbReference type="InterPro" id="IPR001680">
    <property type="entry name" value="WD40_rpt"/>
</dbReference>
<evidence type="ECO:0000256" key="1">
    <source>
        <dbReference type="ARBA" id="ARBA00022574"/>
    </source>
</evidence>
<dbReference type="SUPFAM" id="SSF50978">
    <property type="entry name" value="WD40 repeat-like"/>
    <property type="match status" value="2"/>
</dbReference>
<dbReference type="EMBL" id="CAXLJL010000456">
    <property type="protein sequence ID" value="CAL5137939.1"/>
    <property type="molecule type" value="Genomic_DNA"/>
</dbReference>
<evidence type="ECO:0000256" key="2">
    <source>
        <dbReference type="ARBA" id="ARBA00022737"/>
    </source>
</evidence>
<dbReference type="PRINTS" id="PR00320">
    <property type="entry name" value="GPROTEINBRPT"/>
</dbReference>
<dbReference type="PROSITE" id="PS50082">
    <property type="entry name" value="WD_REPEATS_2"/>
    <property type="match status" value="5"/>
</dbReference>
<feature type="repeat" description="WD" evidence="3">
    <location>
        <begin position="257"/>
        <end position="296"/>
    </location>
</feature>
<feature type="repeat" description="WD" evidence="3">
    <location>
        <begin position="67"/>
        <end position="106"/>
    </location>
</feature>
<dbReference type="PANTHER" id="PTHR19848">
    <property type="entry name" value="WD40 REPEAT PROTEIN"/>
    <property type="match status" value="1"/>
</dbReference>
<dbReference type="SMART" id="SM00320">
    <property type="entry name" value="WD40"/>
    <property type="match status" value="8"/>
</dbReference>
<organism evidence="4 5">
    <name type="scientific">Calicophoron daubneyi</name>
    <name type="common">Rumen fluke</name>
    <name type="synonym">Paramphistomum daubneyi</name>
    <dbReference type="NCBI Taxonomy" id="300641"/>
    <lineage>
        <taxon>Eukaryota</taxon>
        <taxon>Metazoa</taxon>
        <taxon>Spiralia</taxon>
        <taxon>Lophotrochozoa</taxon>
        <taxon>Platyhelminthes</taxon>
        <taxon>Trematoda</taxon>
        <taxon>Digenea</taxon>
        <taxon>Plagiorchiida</taxon>
        <taxon>Pronocephalata</taxon>
        <taxon>Paramphistomoidea</taxon>
        <taxon>Paramphistomidae</taxon>
        <taxon>Calicophoron</taxon>
    </lineage>
</organism>
<feature type="repeat" description="WD" evidence="3">
    <location>
        <begin position="215"/>
        <end position="256"/>
    </location>
</feature>
<accession>A0AAV2TNT8</accession>
<dbReference type="PROSITE" id="PS50294">
    <property type="entry name" value="WD_REPEATS_REGION"/>
    <property type="match status" value="4"/>
</dbReference>